<gene>
    <name evidence="1" type="ORF">ME9_01024</name>
</gene>
<proteinExistence type="predicted"/>
<organism evidence="1 2">
    <name type="scientific">Bartonella taylorii 8TBB</name>
    <dbReference type="NCBI Taxonomy" id="1094560"/>
    <lineage>
        <taxon>Bacteria</taxon>
        <taxon>Pseudomonadati</taxon>
        <taxon>Pseudomonadota</taxon>
        <taxon>Alphaproteobacteria</taxon>
        <taxon>Hyphomicrobiales</taxon>
        <taxon>Bartonellaceae</taxon>
        <taxon>Bartonella</taxon>
    </lineage>
</organism>
<dbReference type="AlphaFoldDB" id="A0A9P2RZ46"/>
<dbReference type="EMBL" id="AIMD01000035">
    <property type="protein sequence ID" value="EJF94103.1"/>
    <property type="molecule type" value="Genomic_DNA"/>
</dbReference>
<comment type="caution">
    <text evidence="1">The sequence shown here is derived from an EMBL/GenBank/DDBJ whole genome shotgun (WGS) entry which is preliminary data.</text>
</comment>
<evidence type="ECO:0000313" key="2">
    <source>
        <dbReference type="Proteomes" id="UP000002648"/>
    </source>
</evidence>
<name>A0A9P2RZ46_BARTA</name>
<keyword evidence="2" id="KW-1185">Reference proteome</keyword>
<dbReference type="Proteomes" id="UP000002648">
    <property type="component" value="Unassembled WGS sequence"/>
</dbReference>
<protein>
    <submittedName>
        <fullName evidence="1">Uncharacterized protein</fullName>
    </submittedName>
</protein>
<evidence type="ECO:0000313" key="1">
    <source>
        <dbReference type="EMBL" id="EJF94103.1"/>
    </source>
</evidence>
<sequence>MAILAFGHIFLIPSNAISNYAKDRRYFLIGCAILGFVKTFMIP</sequence>
<reference evidence="1 2" key="1">
    <citation type="submission" date="2012-03" db="EMBL/GenBank/DDBJ databases">
        <title>The Genome Sequence of Bartonella taylorii 8TBB.</title>
        <authorList>
            <consortium name="The Broad Institute Genome Sequencing Platform"/>
            <consortium name="The Broad Institute Genome Sequencing Center for Infectious Disease"/>
            <person name="Feldgarden M."/>
            <person name="Kirby J."/>
            <person name="Kosoy M."/>
            <person name="Birtles R."/>
            <person name="Probert W.S."/>
            <person name="Chiaraviglio L."/>
            <person name="Young S.K."/>
            <person name="Zeng Q."/>
            <person name="Gargeya S."/>
            <person name="Fitzgerald M."/>
            <person name="Haas B."/>
            <person name="Abouelleil A."/>
            <person name="Alvarado L."/>
            <person name="Arachchi H.M."/>
            <person name="Berlin A."/>
            <person name="Chapman S.B."/>
            <person name="Gearin G."/>
            <person name="Goldberg J."/>
            <person name="Griggs A."/>
            <person name="Gujja S."/>
            <person name="Hansen M."/>
            <person name="Heiman D."/>
            <person name="Howarth C."/>
            <person name="Larimer J."/>
            <person name="Lui A."/>
            <person name="MacDonald P.J.P."/>
            <person name="McCowen C."/>
            <person name="Montmayeur A."/>
            <person name="Murphy C."/>
            <person name="Neiman D."/>
            <person name="Pearson M."/>
            <person name="Priest M."/>
            <person name="Roberts A."/>
            <person name="Saif S."/>
            <person name="Shea T."/>
            <person name="Sisk P."/>
            <person name="Stolte C."/>
            <person name="Sykes S."/>
            <person name="Wortman J."/>
            <person name="Nusbaum C."/>
            <person name="Birren B."/>
        </authorList>
    </citation>
    <scope>NUCLEOTIDE SEQUENCE [LARGE SCALE GENOMIC DNA]</scope>
    <source>
        <strain evidence="1 2">8TBB</strain>
    </source>
</reference>
<accession>A0A9P2RZ46</accession>